<reference evidence="4 5" key="1">
    <citation type="journal article" date="2021" name="Commun. Biol.">
        <title>The genome of Shorea leprosula (Dipterocarpaceae) highlights the ecological relevance of drought in aseasonal tropical rainforests.</title>
        <authorList>
            <person name="Ng K.K.S."/>
            <person name="Kobayashi M.J."/>
            <person name="Fawcett J.A."/>
            <person name="Hatakeyama M."/>
            <person name="Paape T."/>
            <person name="Ng C.H."/>
            <person name="Ang C.C."/>
            <person name="Tnah L.H."/>
            <person name="Lee C.T."/>
            <person name="Nishiyama T."/>
            <person name="Sese J."/>
            <person name="O'Brien M.J."/>
            <person name="Copetti D."/>
            <person name="Mohd Noor M.I."/>
            <person name="Ong R.C."/>
            <person name="Putra M."/>
            <person name="Sireger I.Z."/>
            <person name="Indrioko S."/>
            <person name="Kosugi Y."/>
            <person name="Izuno A."/>
            <person name="Isagi Y."/>
            <person name="Lee S.L."/>
            <person name="Shimizu K.K."/>
        </authorList>
    </citation>
    <scope>NUCLEOTIDE SEQUENCE [LARGE SCALE GENOMIC DNA]</scope>
    <source>
        <strain evidence="4">214</strain>
    </source>
</reference>
<feature type="domain" description="Disease resistance protein At4g27190-like leucine-rich repeats" evidence="3">
    <location>
        <begin position="600"/>
        <end position="752"/>
    </location>
</feature>
<name>A0AAV5ML85_9ROSI</name>
<comment type="caution">
    <text evidence="4">The sequence shown here is derived from an EMBL/GenBank/DDBJ whole genome shotgun (WGS) entry which is preliminary data.</text>
</comment>
<accession>A0AAV5ML85</accession>
<keyword evidence="1" id="KW-0611">Plant defense</keyword>
<feature type="domain" description="Disease resistance protein At4g27190-like leucine-rich repeats" evidence="3">
    <location>
        <begin position="239"/>
        <end position="371"/>
    </location>
</feature>
<dbReference type="Proteomes" id="UP001054252">
    <property type="component" value="Unassembled WGS sequence"/>
</dbReference>
<feature type="domain" description="Disease resistance protein At4g27190-like leucine-rich repeats" evidence="3">
    <location>
        <begin position="860"/>
        <end position="989"/>
    </location>
</feature>
<dbReference type="SUPFAM" id="SSF52058">
    <property type="entry name" value="L domain-like"/>
    <property type="match status" value="2"/>
</dbReference>
<dbReference type="Gene3D" id="3.80.10.10">
    <property type="entry name" value="Ribonuclease Inhibitor"/>
    <property type="match status" value="7"/>
</dbReference>
<evidence type="ECO:0000256" key="1">
    <source>
        <dbReference type="ARBA" id="ARBA00022821"/>
    </source>
</evidence>
<protein>
    <recommendedName>
        <fullName evidence="3">Disease resistance protein At4g27190-like leucine-rich repeats domain-containing protein</fullName>
    </recommendedName>
</protein>
<evidence type="ECO:0000313" key="5">
    <source>
        <dbReference type="Proteomes" id="UP001054252"/>
    </source>
</evidence>
<feature type="compositionally biased region" description="Basic and acidic residues" evidence="2">
    <location>
        <begin position="1731"/>
        <end position="1742"/>
    </location>
</feature>
<evidence type="ECO:0000313" key="4">
    <source>
        <dbReference type="EMBL" id="GKV49327.1"/>
    </source>
</evidence>
<dbReference type="EMBL" id="BPVZ01000295">
    <property type="protein sequence ID" value="GKV49327.1"/>
    <property type="molecule type" value="Genomic_DNA"/>
</dbReference>
<dbReference type="SUPFAM" id="SSF52047">
    <property type="entry name" value="RNI-like"/>
    <property type="match status" value="3"/>
</dbReference>
<feature type="compositionally biased region" description="Acidic residues" evidence="2">
    <location>
        <begin position="1689"/>
        <end position="1702"/>
    </location>
</feature>
<feature type="domain" description="Disease resistance protein At4g27190-like leucine-rich repeats" evidence="3">
    <location>
        <begin position="20"/>
        <end position="119"/>
    </location>
</feature>
<feature type="domain" description="Disease resistance protein At4g27190-like leucine-rich repeats" evidence="3">
    <location>
        <begin position="513"/>
        <end position="582"/>
    </location>
</feature>
<dbReference type="InterPro" id="IPR050905">
    <property type="entry name" value="Plant_NBS-LRR"/>
</dbReference>
<feature type="domain" description="Disease resistance protein At4g27190-like leucine-rich repeats" evidence="3">
    <location>
        <begin position="1015"/>
        <end position="1081"/>
    </location>
</feature>
<dbReference type="InterPro" id="IPR032675">
    <property type="entry name" value="LRR_dom_sf"/>
</dbReference>
<dbReference type="InterPro" id="IPR057135">
    <property type="entry name" value="At4g27190-like_LRR"/>
</dbReference>
<proteinExistence type="predicted"/>
<dbReference type="PANTHER" id="PTHR33463">
    <property type="entry name" value="NB-ARC DOMAIN-CONTAINING PROTEIN-RELATED"/>
    <property type="match status" value="1"/>
</dbReference>
<feature type="region of interest" description="Disordered" evidence="2">
    <location>
        <begin position="1689"/>
        <end position="1742"/>
    </location>
</feature>
<feature type="domain" description="Disease resistance protein At4g27190-like leucine-rich repeats" evidence="3">
    <location>
        <begin position="372"/>
        <end position="485"/>
    </location>
</feature>
<organism evidence="4 5">
    <name type="scientific">Rubroshorea leprosula</name>
    <dbReference type="NCBI Taxonomy" id="152421"/>
    <lineage>
        <taxon>Eukaryota</taxon>
        <taxon>Viridiplantae</taxon>
        <taxon>Streptophyta</taxon>
        <taxon>Embryophyta</taxon>
        <taxon>Tracheophyta</taxon>
        <taxon>Spermatophyta</taxon>
        <taxon>Magnoliopsida</taxon>
        <taxon>eudicotyledons</taxon>
        <taxon>Gunneridae</taxon>
        <taxon>Pentapetalae</taxon>
        <taxon>rosids</taxon>
        <taxon>malvids</taxon>
        <taxon>Malvales</taxon>
        <taxon>Dipterocarpaceae</taxon>
        <taxon>Rubroshorea</taxon>
    </lineage>
</organism>
<keyword evidence="5" id="KW-1185">Reference proteome</keyword>
<dbReference type="Pfam" id="PF23247">
    <property type="entry name" value="LRR_RPS2"/>
    <property type="match status" value="10"/>
</dbReference>
<evidence type="ECO:0000256" key="2">
    <source>
        <dbReference type="SAM" id="MobiDB-lite"/>
    </source>
</evidence>
<sequence>MVLMKLDLFNLQVDIPLLDDLYLDSICVQQIWHSQITSMSSFVQNFTKLTLRDCHKLKYLFTSSMVKSLGQLEVLKIWGGKDMQVVMLIEELVEKEKTSHTMFPKLDCLDLYDLPQLVRFCSNCNSLGEVYEAQGLNGSGSQVVAATQSNLMETEVTQLVFPQVTHLELDHLPNFKGFFPQIHITKWPLLKRMLVEQCDKVKTFASEFPSIEITYGDNQLERQTQDPMLWIGKDSFPCLEELEFKQNDNMKEIWRGQYPGVYFPKLKDIKFLQFQNCSALLPSFSFFFQTLPNLEELDVSEASFHEIFQCERLRREGRPTPSRLSELKLSKLNELMHLWKEESDLKSIFYNLRTLEVLECIKLVNLVPSVVSFENLQTLEISKCHGLENLVSYSTAKSLKRLETMSITDCDLVEEIVKCMEDNVKDGIVYGQLQSLQLRGLPKLSSFCTGKCDLEFPSLKEVIVIGCPQMKYFSLGKTVTKELQNVQWIDGGEKGHWVSDLNSTVQDLYTQKVGYFGFESLKLFEFSKLIQIWKRNSEELALPFKKIQSLEVNNCSSLSYLLTPSVVMRLEQLKNLKVKDCAAIGQVIMATRVGEVVESDSILFPQLKSISLEFCSKLSSFYVGSKTLKFPMLEEITVMDCLKMVRFTSKFSSEQEKETTDGRSEELLVKKEPNIFIEAFFCDEVEFPNLNLLKLSSINISQIWNKNHEAISSFKKLQHLEICNCSSLSYLLTPSMVLRFGQLKNLKVKDCAAIEQVIIATGVGEVVESDSISFPQLKSISLESCSELSSFYVGSKILKFPMLEEIIVKKCLQMVRFTSKFSSEQEKETTDGRSEEILVKREPNIFVEPFFCDKVEFPNLKILKLSSININQIWHNQISENHSIKNLKELVVEGCGTLKYLLTSSMVESFQQLTRLKICGCKIMERVIVIEQLEEEKRMRQIFFPKLDSLVLQELPNFTRFCSGNFLEFPSLTELTISKCSMLKTFISSFAIGNMTINTENEVNAAPSLFYEKVKFPNLKLLKLSSLNINQIWNKNHKEISSFKKLQHLEVCNCSSLSYLLTPSMALGLVQLKDLTIKDCAAMEQVIMAARVEEVVETGLIFPQLDYILLASCSKLSCFYLGSNTLKFPMLEKIIVKNCLKWVRFTSKFLSDREREIADGRGEEVHVKEELDIFIETFFCDEVELPILKKLTLSSINAKQTWNSHLSSITSFAQNLIKLKVVNCSNLKYLFTFSILKSFVQLKKLRISGCEMMEVVILIEGTVEEEKICQTVFPKLEILTLNDLPQLATFCSNCDSLGKISDSGRVNFDTRSQKLLVTQSTLVETEAAKLVFSQVKVLSLRLLPKFKSFFPQMHITEWPSLKSLVVIECHGAQIVASEFSSTEMTHGDSQLERESQHLMFWISKAAFPSLEVLVVKGNDNIKIQCGHHPEGYFGKLKVLHLLGFPKQSAFLPPFFFHSLPNLESLVVKDAFFDEIFQCEEVTGEEKPVCGRTPLRNLRLSKLHGLTHLWKEESQLEVDILRNLEILKVQECSRLKNLVPSTVYFDNLQTLVVSECHGLVNLVRYSTAKSLGQLKRMIVANCEMIKEIVVCLGDVVNDGIVFPKLKCLQLKGLLRLESFCSGDCDFKFPALEEVIVTECPNMQIFSKGELSTPELDEVKLTGDIDEDMDEAIDVDVEKWIVDLFHKDDDEDEAVEEDEVEDERSWEGNLNSTIQQLFKEKSARNCKNGNGENSDHVAKENDGT</sequence>
<gene>
    <name evidence="4" type="ORF">SLEP1_g56082</name>
</gene>
<dbReference type="PANTHER" id="PTHR33463:SF136">
    <property type="entry name" value="NB-ARC DOMAIN-CONTAINING PROTEIN"/>
    <property type="match status" value="1"/>
</dbReference>
<feature type="domain" description="Disease resistance protein At4g27190-like leucine-rich repeats" evidence="3">
    <location>
        <begin position="1422"/>
        <end position="1542"/>
    </location>
</feature>
<feature type="domain" description="Disease resistance protein At4g27190-like leucine-rich repeats" evidence="3">
    <location>
        <begin position="1543"/>
        <end position="1642"/>
    </location>
</feature>
<feature type="domain" description="Disease resistance protein At4g27190-like leucine-rich repeats" evidence="3">
    <location>
        <begin position="1188"/>
        <end position="1292"/>
    </location>
</feature>
<evidence type="ECO:0000259" key="3">
    <source>
        <dbReference type="Pfam" id="PF23247"/>
    </source>
</evidence>